<keyword evidence="2" id="KW-0645">Protease</keyword>
<organism evidence="2 3">
    <name type="scientific">Micractinium conductrix</name>
    <dbReference type="NCBI Taxonomy" id="554055"/>
    <lineage>
        <taxon>Eukaryota</taxon>
        <taxon>Viridiplantae</taxon>
        <taxon>Chlorophyta</taxon>
        <taxon>core chlorophytes</taxon>
        <taxon>Trebouxiophyceae</taxon>
        <taxon>Chlorellales</taxon>
        <taxon>Chlorellaceae</taxon>
        <taxon>Chlorella clade</taxon>
        <taxon>Micractinium</taxon>
    </lineage>
</organism>
<keyword evidence="3" id="KW-1185">Reference proteome</keyword>
<comment type="caution">
    <text evidence="2">The sequence shown here is derived from an EMBL/GenBank/DDBJ whole genome shotgun (WGS) entry which is preliminary data.</text>
</comment>
<name>A0A2P6VDI4_9CHLO</name>
<proteinExistence type="predicted"/>
<dbReference type="Pfam" id="PF07692">
    <property type="entry name" value="Fea1"/>
    <property type="match status" value="1"/>
</dbReference>
<dbReference type="InterPro" id="IPR002350">
    <property type="entry name" value="Kazal_dom"/>
</dbReference>
<dbReference type="PROSITE" id="PS51465">
    <property type="entry name" value="KAZAL_2"/>
    <property type="match status" value="1"/>
</dbReference>
<evidence type="ECO:0000313" key="2">
    <source>
        <dbReference type="EMBL" id="PSC72132.1"/>
    </source>
</evidence>
<dbReference type="OrthoDB" id="514512at2759"/>
<accession>A0A2P6VDI4</accession>
<dbReference type="InterPro" id="IPR011643">
    <property type="entry name" value="HCR1"/>
</dbReference>
<dbReference type="SUPFAM" id="SSF100895">
    <property type="entry name" value="Kazal-type serine protease inhibitors"/>
    <property type="match status" value="1"/>
</dbReference>
<dbReference type="CDD" id="cd00104">
    <property type="entry name" value="KAZAL_FS"/>
    <property type="match status" value="1"/>
</dbReference>
<dbReference type="Gene3D" id="3.30.60.30">
    <property type="match status" value="1"/>
</dbReference>
<dbReference type="Proteomes" id="UP000239649">
    <property type="component" value="Unassembled WGS sequence"/>
</dbReference>
<sequence>MRAPHNIDESWGLYAGGADKNCGLLARVMAMSKQFGGMRDAADGKCESMVHSAILRNYNKAYKAARSGDLATFKSGRDGIAANALIPFIQARRRGTLKAASDVSKKVALRQSAATPLAQGYGIWSTIEATMAAVAPDAAEVVGTAFLLDGTPAADTYAKARRTGGVGAGPGRVKAALKSAYAKLGVKPALVGRLGAKKYLTCDGTKQALDACKAKCPKKSTFVCGANGSTYNTRCHARCYGAAVRKMGKC</sequence>
<dbReference type="AlphaFoldDB" id="A0A2P6VDI4"/>
<dbReference type="GO" id="GO:0006508">
    <property type="term" value="P:proteolysis"/>
    <property type="evidence" value="ECO:0007669"/>
    <property type="project" value="UniProtKB-KW"/>
</dbReference>
<reference evidence="2 3" key="1">
    <citation type="journal article" date="2018" name="Plant J.">
        <title>Genome sequences of Chlorella sorokiniana UTEX 1602 and Micractinium conductrix SAG 241.80: implications to maltose excretion by a green alga.</title>
        <authorList>
            <person name="Arriola M.B."/>
            <person name="Velmurugan N."/>
            <person name="Zhang Y."/>
            <person name="Plunkett M.H."/>
            <person name="Hondzo H."/>
            <person name="Barney B.M."/>
        </authorList>
    </citation>
    <scope>NUCLEOTIDE SEQUENCE [LARGE SCALE GENOMIC DNA]</scope>
    <source>
        <strain evidence="2 3">SAG 241.80</strain>
    </source>
</reference>
<gene>
    <name evidence="2" type="ORF">C2E20_4408</name>
</gene>
<dbReference type="GO" id="GO:0008233">
    <property type="term" value="F:peptidase activity"/>
    <property type="evidence" value="ECO:0007669"/>
    <property type="project" value="UniProtKB-KW"/>
</dbReference>
<evidence type="ECO:0000313" key="3">
    <source>
        <dbReference type="Proteomes" id="UP000239649"/>
    </source>
</evidence>
<keyword evidence="2" id="KW-0378">Hydrolase</keyword>
<dbReference type="EMBL" id="LHPF02000011">
    <property type="protein sequence ID" value="PSC72132.1"/>
    <property type="molecule type" value="Genomic_DNA"/>
</dbReference>
<evidence type="ECO:0000259" key="1">
    <source>
        <dbReference type="PROSITE" id="PS51465"/>
    </source>
</evidence>
<dbReference type="InterPro" id="IPR036058">
    <property type="entry name" value="Kazal_dom_sf"/>
</dbReference>
<protein>
    <submittedName>
        <fullName evidence="2">Protease</fullName>
    </submittedName>
</protein>
<feature type="domain" description="Kazal-like" evidence="1">
    <location>
        <begin position="206"/>
        <end position="250"/>
    </location>
</feature>